<evidence type="ECO:0000313" key="4">
    <source>
        <dbReference type="Proteomes" id="UP000185990"/>
    </source>
</evidence>
<dbReference type="Proteomes" id="UP000186677">
    <property type="component" value="Unassembled WGS sequence"/>
</dbReference>
<dbReference type="AlphaFoldDB" id="A0A854A151"/>
<dbReference type="Proteomes" id="UP000185990">
    <property type="component" value="Unassembled WGS sequence"/>
</dbReference>
<dbReference type="EMBL" id="MPJD01000033">
    <property type="protein sequence ID" value="OKA19283.1"/>
    <property type="molecule type" value="Genomic_DNA"/>
</dbReference>
<proteinExistence type="predicted"/>
<accession>A0A854A151</accession>
<evidence type="ECO:0000313" key="3">
    <source>
        <dbReference type="EMBL" id="OKA21858.1"/>
    </source>
</evidence>
<evidence type="ECO:0000313" key="2">
    <source>
        <dbReference type="EMBL" id="OKA19283.1"/>
    </source>
</evidence>
<evidence type="ECO:0000256" key="1">
    <source>
        <dbReference type="SAM" id="MobiDB-lite"/>
    </source>
</evidence>
<reference evidence="3 5" key="2">
    <citation type="submission" date="2016-11" db="EMBL/GenBank/DDBJ databases">
        <title>Draft genome of Pseudomonas versuta A4R1.5.</title>
        <authorList>
            <person name="See-Too W.-S."/>
        </authorList>
    </citation>
    <scope>NUCLEOTIDE SEQUENCE [LARGE SCALE GENOMIC DNA]</scope>
    <source>
        <strain evidence="3 5">A4R1.5</strain>
    </source>
</reference>
<name>A0A854A151_9PSED</name>
<reference evidence="2 4" key="1">
    <citation type="submission" date="2016-11" db="EMBL/GenBank/DDBJ databases">
        <title>Draft genome of Pseudomonas versuta A4R1.12.</title>
        <authorList>
            <person name="See-Too W.-S."/>
        </authorList>
    </citation>
    <scope>NUCLEOTIDE SEQUENCE [LARGE SCALE GENOMIC DNA]</scope>
    <source>
        <strain evidence="2 4">A4R1.12</strain>
    </source>
</reference>
<protein>
    <submittedName>
        <fullName evidence="2">Uncharacterized protein</fullName>
    </submittedName>
</protein>
<evidence type="ECO:0000313" key="5">
    <source>
        <dbReference type="Proteomes" id="UP000186677"/>
    </source>
</evidence>
<comment type="caution">
    <text evidence="2">The sequence shown here is derived from an EMBL/GenBank/DDBJ whole genome shotgun (WGS) entry which is preliminary data.</text>
</comment>
<organism evidence="2 4">
    <name type="scientific">Pseudomonas versuta</name>
    <dbReference type="NCBI Taxonomy" id="1788301"/>
    <lineage>
        <taxon>Bacteria</taxon>
        <taxon>Pseudomonadati</taxon>
        <taxon>Pseudomonadota</taxon>
        <taxon>Gammaproteobacteria</taxon>
        <taxon>Pseudomonadales</taxon>
        <taxon>Pseudomonadaceae</taxon>
        <taxon>Pseudomonas</taxon>
    </lineage>
</organism>
<dbReference type="OrthoDB" id="6914740at2"/>
<dbReference type="EMBL" id="MPJC01000005">
    <property type="protein sequence ID" value="OKA21858.1"/>
    <property type="molecule type" value="Genomic_DNA"/>
</dbReference>
<keyword evidence="5" id="KW-1185">Reference proteome</keyword>
<feature type="region of interest" description="Disordered" evidence="1">
    <location>
        <begin position="1"/>
        <end position="20"/>
    </location>
</feature>
<sequence length="63" mass="6915">MESYPMDDNDSGKRNRQVGNALGLAADEVELWVKAIEEDGSGMGYVVHFSKRTPAEVNQRSAS</sequence>
<gene>
    <name evidence="3" type="ORF">BOH73_10170</name>
    <name evidence="2" type="ORF">BOH74_18740</name>
</gene>